<sequence length="42" mass="4947">MFDFVRTSDGAKLHQGFIEIIRKIFPWYWDEICGLVDGCEIP</sequence>
<gene>
    <name evidence="1" type="ORF">SEV965_LOCUS40051</name>
</gene>
<proteinExistence type="predicted"/>
<evidence type="ECO:0000313" key="2">
    <source>
        <dbReference type="Proteomes" id="UP000663889"/>
    </source>
</evidence>
<organism evidence="1 2">
    <name type="scientific">Rotaria sordida</name>
    <dbReference type="NCBI Taxonomy" id="392033"/>
    <lineage>
        <taxon>Eukaryota</taxon>
        <taxon>Metazoa</taxon>
        <taxon>Spiralia</taxon>
        <taxon>Gnathifera</taxon>
        <taxon>Rotifera</taxon>
        <taxon>Eurotatoria</taxon>
        <taxon>Bdelloidea</taxon>
        <taxon>Philodinida</taxon>
        <taxon>Philodinidae</taxon>
        <taxon>Rotaria</taxon>
    </lineage>
</organism>
<accession>A0A815ZQ75</accession>
<feature type="non-terminal residue" evidence="1">
    <location>
        <position position="42"/>
    </location>
</feature>
<evidence type="ECO:0000313" key="1">
    <source>
        <dbReference type="EMBL" id="CAF1587722.1"/>
    </source>
</evidence>
<dbReference type="Proteomes" id="UP000663889">
    <property type="component" value="Unassembled WGS sequence"/>
</dbReference>
<reference evidence="1" key="1">
    <citation type="submission" date="2021-02" db="EMBL/GenBank/DDBJ databases">
        <authorList>
            <person name="Nowell W R."/>
        </authorList>
    </citation>
    <scope>NUCLEOTIDE SEQUENCE</scope>
</reference>
<dbReference type="EMBL" id="CAJNOU010021428">
    <property type="protein sequence ID" value="CAF1587722.1"/>
    <property type="molecule type" value="Genomic_DNA"/>
</dbReference>
<protein>
    <submittedName>
        <fullName evidence="1">Uncharacterized protein</fullName>
    </submittedName>
</protein>
<name>A0A815ZQ75_9BILA</name>
<comment type="caution">
    <text evidence="1">The sequence shown here is derived from an EMBL/GenBank/DDBJ whole genome shotgun (WGS) entry which is preliminary data.</text>
</comment>
<dbReference type="AlphaFoldDB" id="A0A815ZQ75"/>